<evidence type="ECO:0000313" key="2">
    <source>
        <dbReference type="EMBL" id="CAL1384203.1"/>
    </source>
</evidence>
<organism evidence="2 3">
    <name type="scientific">Linum trigynum</name>
    <dbReference type="NCBI Taxonomy" id="586398"/>
    <lineage>
        <taxon>Eukaryota</taxon>
        <taxon>Viridiplantae</taxon>
        <taxon>Streptophyta</taxon>
        <taxon>Embryophyta</taxon>
        <taxon>Tracheophyta</taxon>
        <taxon>Spermatophyta</taxon>
        <taxon>Magnoliopsida</taxon>
        <taxon>eudicotyledons</taxon>
        <taxon>Gunneridae</taxon>
        <taxon>Pentapetalae</taxon>
        <taxon>rosids</taxon>
        <taxon>fabids</taxon>
        <taxon>Malpighiales</taxon>
        <taxon>Linaceae</taxon>
        <taxon>Linum</taxon>
    </lineage>
</organism>
<name>A0AAV2EF31_9ROSI</name>
<feature type="chain" id="PRO_5043685163" evidence="1">
    <location>
        <begin position="27"/>
        <end position="137"/>
    </location>
</feature>
<keyword evidence="3" id="KW-1185">Reference proteome</keyword>
<dbReference type="AlphaFoldDB" id="A0AAV2EF31"/>
<feature type="signal peptide" evidence="1">
    <location>
        <begin position="1"/>
        <end position="26"/>
    </location>
</feature>
<evidence type="ECO:0000256" key="1">
    <source>
        <dbReference type="SAM" id="SignalP"/>
    </source>
</evidence>
<gene>
    <name evidence="2" type="ORF">LTRI10_LOCUS25429</name>
</gene>
<reference evidence="2 3" key="1">
    <citation type="submission" date="2024-04" db="EMBL/GenBank/DDBJ databases">
        <authorList>
            <person name="Fracassetti M."/>
        </authorList>
    </citation>
    <scope>NUCLEOTIDE SEQUENCE [LARGE SCALE GENOMIC DNA]</scope>
</reference>
<dbReference type="Proteomes" id="UP001497516">
    <property type="component" value="Chromosome 4"/>
</dbReference>
<protein>
    <submittedName>
        <fullName evidence="2">Uncharacterized protein</fullName>
    </submittedName>
</protein>
<proteinExistence type="predicted"/>
<accession>A0AAV2EF31</accession>
<sequence>MAAVSRSSRMLSFLIISFLLLAGELCHNYSYILNIFHEFDLLMTNLLHYAHVRIYMHIQVIGISSSREFEVKAGNHEEHGNERDDSTATTTAMMTTNVKNKECNSNKDCRGKHPPECGGDEELYCSEEGFCSCYGRR</sequence>
<evidence type="ECO:0000313" key="3">
    <source>
        <dbReference type="Proteomes" id="UP001497516"/>
    </source>
</evidence>
<keyword evidence="1" id="KW-0732">Signal</keyword>
<dbReference type="EMBL" id="OZ034817">
    <property type="protein sequence ID" value="CAL1384203.1"/>
    <property type="molecule type" value="Genomic_DNA"/>
</dbReference>